<gene>
    <name evidence="2" type="ORF">QE152_g11109</name>
</gene>
<organism evidence="2 3">
    <name type="scientific">Popillia japonica</name>
    <name type="common">Japanese beetle</name>
    <dbReference type="NCBI Taxonomy" id="7064"/>
    <lineage>
        <taxon>Eukaryota</taxon>
        <taxon>Metazoa</taxon>
        <taxon>Ecdysozoa</taxon>
        <taxon>Arthropoda</taxon>
        <taxon>Hexapoda</taxon>
        <taxon>Insecta</taxon>
        <taxon>Pterygota</taxon>
        <taxon>Neoptera</taxon>
        <taxon>Endopterygota</taxon>
        <taxon>Coleoptera</taxon>
        <taxon>Polyphaga</taxon>
        <taxon>Scarabaeiformia</taxon>
        <taxon>Scarabaeidae</taxon>
        <taxon>Rutelinae</taxon>
        <taxon>Popillia</taxon>
    </lineage>
</organism>
<dbReference type="Proteomes" id="UP001458880">
    <property type="component" value="Unassembled WGS sequence"/>
</dbReference>
<reference evidence="2 3" key="1">
    <citation type="journal article" date="2024" name="BMC Genomics">
        <title>De novo assembly and annotation of Popillia japonica's genome with initial clues to its potential as an invasive pest.</title>
        <authorList>
            <person name="Cucini C."/>
            <person name="Boschi S."/>
            <person name="Funari R."/>
            <person name="Cardaioli E."/>
            <person name="Iannotti N."/>
            <person name="Marturano G."/>
            <person name="Paoli F."/>
            <person name="Bruttini M."/>
            <person name="Carapelli A."/>
            <person name="Frati F."/>
            <person name="Nardi F."/>
        </authorList>
    </citation>
    <scope>NUCLEOTIDE SEQUENCE [LARGE SCALE GENOMIC DNA]</scope>
    <source>
        <strain evidence="2">DMR45628</strain>
    </source>
</reference>
<proteinExistence type="predicted"/>
<name>A0AAW1LT28_POPJA</name>
<evidence type="ECO:0000256" key="1">
    <source>
        <dbReference type="SAM" id="MobiDB-lite"/>
    </source>
</evidence>
<feature type="compositionally biased region" description="Polar residues" evidence="1">
    <location>
        <begin position="94"/>
        <end position="104"/>
    </location>
</feature>
<comment type="caution">
    <text evidence="2">The sequence shown here is derived from an EMBL/GenBank/DDBJ whole genome shotgun (WGS) entry which is preliminary data.</text>
</comment>
<feature type="region of interest" description="Disordered" evidence="1">
    <location>
        <begin position="48"/>
        <end position="104"/>
    </location>
</feature>
<feature type="compositionally biased region" description="Basic and acidic residues" evidence="1">
    <location>
        <begin position="48"/>
        <end position="57"/>
    </location>
</feature>
<keyword evidence="3" id="KW-1185">Reference proteome</keyword>
<evidence type="ECO:0000313" key="2">
    <source>
        <dbReference type="EMBL" id="KAK9736980.1"/>
    </source>
</evidence>
<accession>A0AAW1LT28</accession>
<feature type="compositionally biased region" description="Polar residues" evidence="1">
    <location>
        <begin position="76"/>
        <end position="86"/>
    </location>
</feature>
<sequence length="104" mass="12162">MTDVLDLLKQRLAVLSNRLRRYRVSRLRRQQNQQFAVNQKQFYRDLESQEVTNRENNVEIQKCRKPKYDGRPGPAETTTRGTQQQAKKIPGQQAPKTTKSTICS</sequence>
<dbReference type="AlphaFoldDB" id="A0AAW1LT28"/>
<evidence type="ECO:0000313" key="3">
    <source>
        <dbReference type="Proteomes" id="UP001458880"/>
    </source>
</evidence>
<dbReference type="EMBL" id="JASPKY010000106">
    <property type="protein sequence ID" value="KAK9736980.1"/>
    <property type="molecule type" value="Genomic_DNA"/>
</dbReference>
<protein>
    <submittedName>
        <fullName evidence="2">Uncharacterized protein</fullName>
    </submittedName>
</protein>